<dbReference type="Gramene" id="RZC71647">
    <property type="protein sequence ID" value="RZC71647"/>
    <property type="gene ID" value="C5167_034826"/>
</dbReference>
<proteinExistence type="predicted"/>
<dbReference type="AlphaFoldDB" id="A0A4Y7KFL3"/>
<evidence type="ECO:0000313" key="1">
    <source>
        <dbReference type="EMBL" id="RZC71647.1"/>
    </source>
</evidence>
<evidence type="ECO:0000313" key="2">
    <source>
        <dbReference type="Proteomes" id="UP000316621"/>
    </source>
</evidence>
<gene>
    <name evidence="1" type="ORF">C5167_034826</name>
</gene>
<name>A0A4Y7KFL3_PAPSO</name>
<dbReference type="Proteomes" id="UP000316621">
    <property type="component" value="Chromosome 7"/>
</dbReference>
<sequence length="30" mass="3663">MADHWYDEHMTICRGFHEEGRFLYSLVDGF</sequence>
<protein>
    <submittedName>
        <fullName evidence="1">Uncharacterized protein</fullName>
    </submittedName>
</protein>
<keyword evidence="2" id="KW-1185">Reference proteome</keyword>
<reference evidence="1 2" key="1">
    <citation type="journal article" date="2018" name="Science">
        <title>The opium poppy genome and morphinan production.</title>
        <authorList>
            <person name="Guo L."/>
            <person name="Winzer T."/>
            <person name="Yang X."/>
            <person name="Li Y."/>
            <person name="Ning Z."/>
            <person name="He Z."/>
            <person name="Teodor R."/>
            <person name="Lu Y."/>
            <person name="Bowser T.A."/>
            <person name="Graham I.A."/>
            <person name="Ye K."/>
        </authorList>
    </citation>
    <scope>NUCLEOTIDE SEQUENCE [LARGE SCALE GENOMIC DNA]</scope>
    <source>
        <strain evidence="2">cv. HN1</strain>
        <tissue evidence="1">Leaves</tissue>
    </source>
</reference>
<accession>A0A4Y7KFL3</accession>
<dbReference type="EMBL" id="CM010721">
    <property type="protein sequence ID" value="RZC71647.1"/>
    <property type="molecule type" value="Genomic_DNA"/>
</dbReference>
<organism evidence="1 2">
    <name type="scientific">Papaver somniferum</name>
    <name type="common">Opium poppy</name>
    <dbReference type="NCBI Taxonomy" id="3469"/>
    <lineage>
        <taxon>Eukaryota</taxon>
        <taxon>Viridiplantae</taxon>
        <taxon>Streptophyta</taxon>
        <taxon>Embryophyta</taxon>
        <taxon>Tracheophyta</taxon>
        <taxon>Spermatophyta</taxon>
        <taxon>Magnoliopsida</taxon>
        <taxon>Ranunculales</taxon>
        <taxon>Papaveraceae</taxon>
        <taxon>Papaveroideae</taxon>
        <taxon>Papaver</taxon>
    </lineage>
</organism>